<dbReference type="Gene3D" id="1.10.472.10">
    <property type="entry name" value="Cyclin-like"/>
    <property type="match status" value="2"/>
</dbReference>
<organism evidence="8 9">
    <name type="scientific">Saponaria officinalis</name>
    <name type="common">Common soapwort</name>
    <name type="synonym">Lychnis saponaria</name>
    <dbReference type="NCBI Taxonomy" id="3572"/>
    <lineage>
        <taxon>Eukaryota</taxon>
        <taxon>Viridiplantae</taxon>
        <taxon>Streptophyta</taxon>
        <taxon>Embryophyta</taxon>
        <taxon>Tracheophyta</taxon>
        <taxon>Spermatophyta</taxon>
        <taxon>Magnoliopsida</taxon>
        <taxon>eudicotyledons</taxon>
        <taxon>Gunneridae</taxon>
        <taxon>Pentapetalae</taxon>
        <taxon>Caryophyllales</taxon>
        <taxon>Caryophyllaceae</taxon>
        <taxon>Caryophylleae</taxon>
        <taxon>Saponaria</taxon>
    </lineage>
</organism>
<keyword evidence="3" id="KW-0131">Cell cycle</keyword>
<dbReference type="AlphaFoldDB" id="A0AAW1GUJ9"/>
<evidence type="ECO:0000313" key="8">
    <source>
        <dbReference type="EMBL" id="KAK9664584.1"/>
    </source>
</evidence>
<dbReference type="GO" id="GO:0006357">
    <property type="term" value="P:regulation of transcription by RNA polymerase II"/>
    <property type="evidence" value="ECO:0007669"/>
    <property type="project" value="InterPro"/>
</dbReference>
<dbReference type="PANTHER" id="PTHR10026">
    <property type="entry name" value="CYCLIN"/>
    <property type="match status" value="1"/>
</dbReference>
<evidence type="ECO:0000256" key="2">
    <source>
        <dbReference type="ARBA" id="ARBA00023127"/>
    </source>
</evidence>
<dbReference type="SMART" id="SM00385">
    <property type="entry name" value="CYCLIN"/>
    <property type="match status" value="2"/>
</dbReference>
<evidence type="ECO:0000256" key="4">
    <source>
        <dbReference type="ARBA" id="ARBA00061204"/>
    </source>
</evidence>
<comment type="caution">
    <text evidence="8">The sequence shown here is derived from an EMBL/GenBank/DDBJ whole genome shotgun (WGS) entry which is preliminary data.</text>
</comment>
<dbReference type="GO" id="GO:0051301">
    <property type="term" value="P:cell division"/>
    <property type="evidence" value="ECO:0007669"/>
    <property type="project" value="UniProtKB-KW"/>
</dbReference>
<keyword evidence="9" id="KW-1185">Reference proteome</keyword>
<dbReference type="EMBL" id="JBDFQZ010000014">
    <property type="protein sequence ID" value="KAK9664584.1"/>
    <property type="molecule type" value="Genomic_DNA"/>
</dbReference>
<dbReference type="CDD" id="cd20588">
    <property type="entry name" value="CYCLIN_AcCycT_rpt2"/>
    <property type="match status" value="1"/>
</dbReference>
<comment type="similarity">
    <text evidence="4">Belongs to the cyclin family. Cyclin T subfamily.</text>
</comment>
<dbReference type="InterPro" id="IPR013763">
    <property type="entry name" value="Cyclin-like_dom"/>
</dbReference>
<feature type="domain" description="Cyclin-like" evidence="7">
    <location>
        <begin position="44"/>
        <end position="146"/>
    </location>
</feature>
<dbReference type="InterPro" id="IPR043198">
    <property type="entry name" value="Cyclin/Ssn8"/>
</dbReference>
<feature type="compositionally biased region" description="Basic and acidic residues" evidence="6">
    <location>
        <begin position="363"/>
        <end position="392"/>
    </location>
</feature>
<dbReference type="SUPFAM" id="SSF47954">
    <property type="entry name" value="Cyclin-like"/>
    <property type="match status" value="2"/>
</dbReference>
<feature type="region of interest" description="Disordered" evidence="6">
    <location>
        <begin position="464"/>
        <end position="576"/>
    </location>
</feature>
<keyword evidence="2 5" id="KW-0195">Cyclin</keyword>
<dbReference type="FunFam" id="1.10.472.10:FF:000026">
    <property type="entry name" value="Cyclin-T1-5 like"/>
    <property type="match status" value="1"/>
</dbReference>
<dbReference type="Pfam" id="PF00134">
    <property type="entry name" value="Cyclin_N"/>
    <property type="match status" value="1"/>
</dbReference>
<dbReference type="EMBL" id="JBDFQZ010000014">
    <property type="protein sequence ID" value="KAK9664585.1"/>
    <property type="molecule type" value="Genomic_DNA"/>
</dbReference>
<feature type="compositionally biased region" description="Basic and acidic residues" evidence="6">
    <location>
        <begin position="476"/>
        <end position="485"/>
    </location>
</feature>
<proteinExistence type="inferred from homology"/>
<evidence type="ECO:0000259" key="7">
    <source>
        <dbReference type="SMART" id="SM00385"/>
    </source>
</evidence>
<evidence type="ECO:0000256" key="3">
    <source>
        <dbReference type="ARBA" id="ARBA00023306"/>
    </source>
</evidence>
<accession>A0AAW1GUJ9</accession>
<feature type="domain" description="Cyclin-like" evidence="7">
    <location>
        <begin position="159"/>
        <end position="244"/>
    </location>
</feature>
<evidence type="ECO:0000256" key="5">
    <source>
        <dbReference type="RuleBase" id="RU000383"/>
    </source>
</evidence>
<dbReference type="InterPro" id="IPR006671">
    <property type="entry name" value="Cyclin_N"/>
</dbReference>
<reference evidence="8 9" key="1">
    <citation type="submission" date="2024-03" db="EMBL/GenBank/DDBJ databases">
        <title>WGS assembly of Saponaria officinalis var. Norfolk2.</title>
        <authorList>
            <person name="Jenkins J."/>
            <person name="Shu S."/>
            <person name="Grimwood J."/>
            <person name="Barry K."/>
            <person name="Goodstein D."/>
            <person name="Schmutz J."/>
            <person name="Leebens-Mack J."/>
            <person name="Osbourn A."/>
        </authorList>
    </citation>
    <scope>NUCLEOTIDE SEQUENCE [LARGE SCALE GENOMIC DNA]</scope>
    <source>
        <strain evidence="9">cv. Norfolk2</strain>
        <strain evidence="8">JIC</strain>
        <tissue evidence="8">Leaf</tissue>
    </source>
</reference>
<feature type="region of interest" description="Disordered" evidence="6">
    <location>
        <begin position="275"/>
        <end position="392"/>
    </location>
</feature>
<sequence length="576" mass="64565">MSQERPEDGGRWYFSRKEIEENSPSRCDGIDLKKETYFRKSYCTFLQDLGMRLKVPQVTIAIAIIFCHRFYLRQSHAKNERRTVATACMFLAGKVEETPRPLKDVILVSYEIIHKKDPAAAQKIKQKEVYEQQKELILVGERVVLATLGFDLNVQHPYKPLVEAIKKFKVAQHALAQVAWNFVNDGLRTSLCLQFESHHVAAGAIFLAAKFLKVKLPSDGEVVWWQEFDVTPRQLEEISNQMLELYEQNKGLTNQGGDAEVSVAGGVANQADLRTSTEDHLPSSNSSQAKATAKSGTLKPPIVSQLPDYSNKHDGPYRSSQSKSSDYGGLDRKSLGEPKASGSLVHHETLGEIQNVRNGLESKNSEESKEKNVGGNRIREGGQTKDNCHGSKVEIKEAVSTQSPSEMIETIDANKLKELREKRKKSRADVIRKKDSVDEFDPIVKELEDGVELAVAESEKIKLDRKKNWSQLSARLDSDSKRLENSGDGLNVGSKPQQSRGPDLENVEEGEMSTLDDSNCDYHSPKLNDRKRKAGSPGDKTNDRKRFCDSKPGELSEEKSRVGRVVHPDRDHGREA</sequence>
<dbReference type="InterPro" id="IPR036915">
    <property type="entry name" value="Cyclin-like_sf"/>
</dbReference>
<evidence type="ECO:0000313" key="9">
    <source>
        <dbReference type="Proteomes" id="UP001443914"/>
    </source>
</evidence>
<dbReference type="CDD" id="cd20587">
    <property type="entry name" value="CYCLIN_AcCycT_rpt1"/>
    <property type="match status" value="1"/>
</dbReference>
<evidence type="ECO:0000256" key="6">
    <source>
        <dbReference type="SAM" id="MobiDB-lite"/>
    </source>
</evidence>
<keyword evidence="1" id="KW-0132">Cell division</keyword>
<dbReference type="Proteomes" id="UP001443914">
    <property type="component" value="Unassembled WGS sequence"/>
</dbReference>
<protein>
    <recommendedName>
        <fullName evidence="7">Cyclin-like domain-containing protein</fullName>
    </recommendedName>
</protein>
<dbReference type="GO" id="GO:0016538">
    <property type="term" value="F:cyclin-dependent protein serine/threonine kinase regulator activity"/>
    <property type="evidence" value="ECO:0007669"/>
    <property type="project" value="InterPro"/>
</dbReference>
<dbReference type="FunFam" id="1.10.472.10:FF:000028">
    <property type="entry name" value="Cyclin-T1-5 like"/>
    <property type="match status" value="1"/>
</dbReference>
<evidence type="ECO:0000256" key="1">
    <source>
        <dbReference type="ARBA" id="ARBA00022618"/>
    </source>
</evidence>
<name>A0AAW1GUJ9_SAPOF</name>
<gene>
    <name evidence="8" type="ORF">RND81_14G053500</name>
</gene>
<feature type="compositionally biased region" description="Basic and acidic residues" evidence="6">
    <location>
        <begin position="540"/>
        <end position="576"/>
    </location>
</feature>